<evidence type="ECO:0000256" key="1">
    <source>
        <dbReference type="ARBA" id="ARBA00038362"/>
    </source>
</evidence>
<feature type="binding site" evidence="3">
    <location>
        <position position="61"/>
    </location>
    <ligand>
        <name>substrate</name>
    </ligand>
</feature>
<evidence type="ECO:0000313" key="5">
    <source>
        <dbReference type="EMBL" id="OUS45778.1"/>
    </source>
</evidence>
<dbReference type="InterPro" id="IPR029033">
    <property type="entry name" value="His_PPase_superfam"/>
</dbReference>
<keyword evidence="4" id="KW-0812">Transmembrane</keyword>
<dbReference type="Gene3D" id="3.40.50.1240">
    <property type="entry name" value="Phosphoglycerate mutase-like"/>
    <property type="match status" value="1"/>
</dbReference>
<dbReference type="GO" id="GO:0005829">
    <property type="term" value="C:cytosol"/>
    <property type="evidence" value="ECO:0007669"/>
    <property type="project" value="TreeGrafter"/>
</dbReference>
<dbReference type="OrthoDB" id="354304at2759"/>
<dbReference type="RefSeq" id="XP_003077979.2">
    <property type="nucleotide sequence ID" value="XM_003077931.2"/>
</dbReference>
<sequence>MPTRVVLVRHAQSEFNARHLIQGQLDPPLDDVGLEQLRVGAPRAASEHSDASRVYTSDLSRASTTARAIADALNVDVIADVRLRERHLGNLQGLPRAELKDAEPSAYAAWKSRDPNQTIPGGGECGREVDERLCDFFREIARDGPQKVIAVTHGGVLGRVFSGGRNGDEKRLCGMRRGVGNLAECVIDVDVDGSWRCEYATWASGRFLESTALDADDASSRAALSGAPLACPSRASRASASRSRVRVHADASDDLARKATVLTDDLKAMKTTMPTIRRVVAGNRNDLKALSLYQDALEGKVPTDYDDVSKLEKTLDDLASYVEQRAEEEQFWANREGKVTSSVVDDTNLTEDEKREVASILGNVVTWGVQGATWNALILLIGFVSLVTFVLPNQ</sequence>
<dbReference type="Pfam" id="PF00300">
    <property type="entry name" value="His_Phos_1"/>
    <property type="match status" value="1"/>
</dbReference>
<feature type="active site" description="Tele-phosphohistidine intermediate" evidence="2">
    <location>
        <position position="10"/>
    </location>
</feature>
<evidence type="ECO:0000256" key="4">
    <source>
        <dbReference type="SAM" id="Phobius"/>
    </source>
</evidence>
<dbReference type="KEGG" id="ota:OT_ostta03g00730"/>
<dbReference type="Proteomes" id="UP000195557">
    <property type="component" value="Unassembled WGS sequence"/>
</dbReference>
<proteinExistence type="inferred from homology"/>
<evidence type="ECO:0000256" key="3">
    <source>
        <dbReference type="PIRSR" id="PIRSR613078-2"/>
    </source>
</evidence>
<organism evidence="5">
    <name type="scientific">Ostreococcus tauri</name>
    <name type="common">Marine green alga</name>
    <dbReference type="NCBI Taxonomy" id="70448"/>
    <lineage>
        <taxon>Eukaryota</taxon>
        <taxon>Viridiplantae</taxon>
        <taxon>Chlorophyta</taxon>
        <taxon>Mamiellophyceae</taxon>
        <taxon>Mamiellales</taxon>
        <taxon>Bathycoccaceae</taxon>
        <taxon>Ostreococcus</taxon>
    </lineage>
</organism>
<dbReference type="AlphaFoldDB" id="A0A1Y5I879"/>
<gene>
    <name evidence="5" type="ORF">BE221DRAFT_206306</name>
</gene>
<dbReference type="CDD" id="cd07067">
    <property type="entry name" value="HP_PGM_like"/>
    <property type="match status" value="1"/>
</dbReference>
<accession>A0A1Y5I879</accession>
<dbReference type="eggNOG" id="KOG0235">
    <property type="taxonomic scope" value="Eukaryota"/>
</dbReference>
<feature type="binding site" evidence="3">
    <location>
        <begin position="9"/>
        <end position="16"/>
    </location>
    <ligand>
        <name>substrate</name>
    </ligand>
</feature>
<feature type="active site" description="Proton donor/acceptor" evidence="2">
    <location>
        <position position="85"/>
    </location>
</feature>
<dbReference type="InterPro" id="IPR013078">
    <property type="entry name" value="His_Pase_superF_clade-1"/>
</dbReference>
<feature type="transmembrane region" description="Helical" evidence="4">
    <location>
        <begin position="372"/>
        <end position="391"/>
    </location>
</feature>
<dbReference type="PANTHER" id="PTHR48100:SF44">
    <property type="entry name" value="PHOSPHATASE C1620.13-RELATED"/>
    <property type="match status" value="1"/>
</dbReference>
<evidence type="ECO:0000256" key="2">
    <source>
        <dbReference type="PIRSR" id="PIRSR613078-1"/>
    </source>
</evidence>
<dbReference type="GO" id="GO:0016791">
    <property type="term" value="F:phosphatase activity"/>
    <property type="evidence" value="ECO:0007669"/>
    <property type="project" value="TreeGrafter"/>
</dbReference>
<keyword evidence="4" id="KW-1133">Transmembrane helix</keyword>
<dbReference type="EMBL" id="KZ155786">
    <property type="protein sequence ID" value="OUS45778.1"/>
    <property type="molecule type" value="Genomic_DNA"/>
</dbReference>
<dbReference type="SUPFAM" id="SSF53254">
    <property type="entry name" value="Phosphoglycerate mutase-like"/>
    <property type="match status" value="1"/>
</dbReference>
<protein>
    <submittedName>
        <fullName evidence="5">Phosphoglycerate mutase-like protein</fullName>
    </submittedName>
</protein>
<comment type="similarity">
    <text evidence="1">Belongs to the phosphoglycerate mutase family.</text>
</comment>
<dbReference type="PANTHER" id="PTHR48100">
    <property type="entry name" value="BROAD-SPECIFICITY PHOSPHATASE YOR283W-RELATED"/>
    <property type="match status" value="1"/>
</dbReference>
<keyword evidence="4" id="KW-0472">Membrane</keyword>
<dbReference type="InterPro" id="IPR050275">
    <property type="entry name" value="PGM_Phosphatase"/>
</dbReference>
<dbReference type="SMART" id="SM00855">
    <property type="entry name" value="PGAM"/>
    <property type="match status" value="1"/>
</dbReference>
<reference evidence="5" key="1">
    <citation type="submission" date="2017-04" db="EMBL/GenBank/DDBJ databases">
        <title>Population genomics of picophytoplankton unveils novel chromosome hypervariability.</title>
        <authorList>
            <consortium name="DOE Joint Genome Institute"/>
            <person name="Blanc-Mathieu R."/>
            <person name="Krasovec M."/>
            <person name="Hebrard M."/>
            <person name="Yau S."/>
            <person name="Desgranges E."/>
            <person name="Martin J."/>
            <person name="Schackwitz W."/>
            <person name="Kuo A."/>
            <person name="Salin G."/>
            <person name="Donnadieu C."/>
            <person name="Desdevises Y."/>
            <person name="Sanchez-Ferandin S."/>
            <person name="Moreau H."/>
            <person name="Rivals E."/>
            <person name="Grigoriev I.V."/>
            <person name="Grimsley N."/>
            <person name="Eyre-Walker A."/>
            <person name="Piganeau G."/>
        </authorList>
    </citation>
    <scope>NUCLEOTIDE SEQUENCE [LARGE SCALE GENOMIC DNA]</scope>
    <source>
        <strain evidence="5">RCC 1115</strain>
    </source>
</reference>
<name>A0A1Y5I879_OSTTA</name>